<sequence>MLLIRILQHSRKITKTDLRRNISAMSTLKAIWDCMFTPRLIKIYGDGLPERLYEPSTMEHWSDTVIRSIQMIWKLGVYTSPLIIGVLYRKGFFEADGIVTLSKFATSIGVILVVSFCIRGINRALNPTYHDFIETLQTAQTNMTPKIKKALSMYEFEFFAWPVEYSWKHLNGDVTKTRIQISPPVVNRSSLQSIVRIPCQILGYLAVHTFGIRLIYPGTISVLQVILETTLLQGRARLIQVNKGVRSKLGTMENNEIDTMFVDNRNVTGNGSTLVICCEGNAGFYEIGIMGTVLEGGYSVLGWNHPGFAGSTGTPYPDQEQNAIDIVMQFAINKLGFKVQNIILFGWSIGGYSASWAAMNYPDVKGVVLDATFDDVLPLAVNQMPAYLESIVKLAIREHANLHNYEQLSKYPGPILLIRRTEDEVINIKEGDLSSNRGNHLLIKLMRFRYPLIFEESQISLAKEYLSTTLTAQDQIVQRVGINSDLCRSLLESYISEHSKSYPLRIGDSMPTEQKNQMALYLLRKHMKDYKSSHCTPLPVDMFQVPWDINVENDFVFT</sequence>
<dbReference type="GO" id="GO:0012505">
    <property type="term" value="C:endomembrane system"/>
    <property type="evidence" value="ECO:0007669"/>
    <property type="project" value="TreeGrafter"/>
</dbReference>
<feature type="domain" description="Phosphatidylserine Lipase ABHD16 N-terminal" evidence="5">
    <location>
        <begin position="30"/>
        <end position="157"/>
    </location>
</feature>
<dbReference type="PANTHER" id="PTHR12277">
    <property type="entry name" value="ALPHA/BETA HYDROLASE DOMAIN-CONTAINING PROTEIN"/>
    <property type="match status" value="1"/>
</dbReference>
<dbReference type="GO" id="GO:0047372">
    <property type="term" value="F:monoacylglycerol lipase activity"/>
    <property type="evidence" value="ECO:0007669"/>
    <property type="project" value="TreeGrafter"/>
</dbReference>
<dbReference type="InterPro" id="IPR054518">
    <property type="entry name" value="ABHD16_N"/>
</dbReference>
<dbReference type="AlphaFoldDB" id="A0A1Y1KDS7"/>
<evidence type="ECO:0000259" key="5">
    <source>
        <dbReference type="Pfam" id="PF22990"/>
    </source>
</evidence>
<dbReference type="FunFam" id="3.40.50.1820:FF:000074">
    <property type="entry name" value="Abhydrolase domain containing 16A"/>
    <property type="match status" value="1"/>
</dbReference>
<organism evidence="6">
    <name type="scientific">Photinus pyralis</name>
    <name type="common">Common eastern firefly</name>
    <name type="synonym">Lampyris pyralis</name>
    <dbReference type="NCBI Taxonomy" id="7054"/>
    <lineage>
        <taxon>Eukaryota</taxon>
        <taxon>Metazoa</taxon>
        <taxon>Ecdysozoa</taxon>
        <taxon>Arthropoda</taxon>
        <taxon>Hexapoda</taxon>
        <taxon>Insecta</taxon>
        <taxon>Pterygota</taxon>
        <taxon>Neoptera</taxon>
        <taxon>Endopterygota</taxon>
        <taxon>Coleoptera</taxon>
        <taxon>Polyphaga</taxon>
        <taxon>Elateriformia</taxon>
        <taxon>Elateroidea</taxon>
        <taxon>Lampyridae</taxon>
        <taxon>Lampyrinae</taxon>
        <taxon>Photinus</taxon>
    </lineage>
</organism>
<evidence type="ECO:0000256" key="2">
    <source>
        <dbReference type="ARBA" id="ARBA00022801"/>
    </source>
</evidence>
<evidence type="ECO:0000256" key="3">
    <source>
        <dbReference type="ARBA" id="ARBA00023098"/>
    </source>
</evidence>
<dbReference type="PANTHER" id="PTHR12277:SF72">
    <property type="entry name" value="BAT5L PROTEIN"/>
    <property type="match status" value="1"/>
</dbReference>
<proteinExistence type="inferred from homology"/>
<dbReference type="GO" id="GO:0004620">
    <property type="term" value="F:phospholipase activity"/>
    <property type="evidence" value="ECO:0007669"/>
    <property type="project" value="TreeGrafter"/>
</dbReference>
<dbReference type="InterPro" id="IPR000073">
    <property type="entry name" value="AB_hydrolase_1"/>
</dbReference>
<dbReference type="RefSeq" id="XP_031346574.1">
    <property type="nucleotide sequence ID" value="XM_031490714.1"/>
</dbReference>
<dbReference type="SUPFAM" id="SSF53474">
    <property type="entry name" value="alpha/beta-Hydrolases"/>
    <property type="match status" value="1"/>
</dbReference>
<name>A0A1Y1KDS7_PHOPY</name>
<dbReference type="OrthoDB" id="6412627at2759"/>
<evidence type="ECO:0000313" key="6">
    <source>
        <dbReference type="EMBL" id="JAV58511.1"/>
    </source>
</evidence>
<dbReference type="GeneID" id="116173329"/>
<dbReference type="Pfam" id="PF22990">
    <property type="entry name" value="ABHD16_N"/>
    <property type="match status" value="1"/>
</dbReference>
<comment type="similarity">
    <text evidence="1">Belongs to the AB hydrolase superfamily. ABHD16 family.</text>
</comment>
<reference evidence="6" key="1">
    <citation type="journal article" date="2016" name="Sci. Rep.">
        <title>Molecular characterization of firefly nuptial gifts: a multi-omics approach sheds light on postcopulatory sexual selection.</title>
        <authorList>
            <person name="Al-Wathiqui N."/>
            <person name="Fallon T.R."/>
            <person name="South A."/>
            <person name="Weng J.K."/>
            <person name="Lewis S.M."/>
        </authorList>
    </citation>
    <scope>NUCLEOTIDE SEQUENCE</scope>
</reference>
<dbReference type="KEGG" id="ppyr:116173329"/>
<evidence type="ECO:0000256" key="1">
    <source>
        <dbReference type="ARBA" id="ARBA00009709"/>
    </source>
</evidence>
<dbReference type="Gene3D" id="3.40.50.1820">
    <property type="entry name" value="alpha/beta hydrolase"/>
    <property type="match status" value="1"/>
</dbReference>
<dbReference type="EMBL" id="GEZM01087745">
    <property type="protein sequence ID" value="JAV58511.1"/>
    <property type="molecule type" value="Transcribed_RNA"/>
</dbReference>
<keyword evidence="3" id="KW-0443">Lipid metabolism</keyword>
<dbReference type="Pfam" id="PF00561">
    <property type="entry name" value="Abhydrolase_1"/>
    <property type="match status" value="1"/>
</dbReference>
<keyword evidence="2" id="KW-0378">Hydrolase</keyword>
<dbReference type="GO" id="GO:0052651">
    <property type="term" value="P:monoacylglycerol catabolic process"/>
    <property type="evidence" value="ECO:0007669"/>
    <property type="project" value="TreeGrafter"/>
</dbReference>
<dbReference type="GO" id="GO:0006660">
    <property type="term" value="P:phosphatidylserine catabolic process"/>
    <property type="evidence" value="ECO:0007669"/>
    <property type="project" value="TreeGrafter"/>
</dbReference>
<accession>A0A1Y1KDS7</accession>
<dbReference type="InterPro" id="IPR029058">
    <property type="entry name" value="AB_hydrolase_fold"/>
</dbReference>
<protein>
    <submittedName>
        <fullName evidence="6">Uncharacterized protein</fullName>
    </submittedName>
</protein>
<evidence type="ECO:0000259" key="4">
    <source>
        <dbReference type="Pfam" id="PF00561"/>
    </source>
</evidence>
<feature type="domain" description="AB hydrolase-1" evidence="4">
    <location>
        <begin position="274"/>
        <end position="435"/>
    </location>
</feature>